<evidence type="ECO:0000313" key="3">
    <source>
        <dbReference type="Proteomes" id="UP000302218"/>
    </source>
</evidence>
<gene>
    <name evidence="2" type="ORF">FEJ81_22880</name>
</gene>
<feature type="region of interest" description="Disordered" evidence="1">
    <location>
        <begin position="1"/>
        <end position="26"/>
    </location>
</feature>
<dbReference type="Proteomes" id="UP000302218">
    <property type="component" value="Plasmid pNVE19"/>
</dbReference>
<geneLocation type="plasmid" evidence="3">
    <name>pnve19</name>
</geneLocation>
<reference evidence="3" key="1">
    <citation type="submission" date="2019-05" db="EMBL/GenBank/DDBJ databases">
        <title>Genome sequence and methylation pattern of the halophilic Archaeon Natrinema versiforme BOL5-4.</title>
        <authorList>
            <person name="DasSarma P."/>
            <person name="Anton B.P."/>
            <person name="DasSarma S.L."/>
            <person name="Martinez F.L."/>
            <person name="Guzman D."/>
            <person name="Roberts R.J."/>
            <person name="DasSarma S."/>
        </authorList>
    </citation>
    <scope>NUCLEOTIDE SEQUENCE [LARGE SCALE GENOMIC DNA]</scope>
    <source>
        <strain evidence="3">BOL5-4</strain>
        <plasmid evidence="3">pnve19</plasmid>
    </source>
</reference>
<proteinExistence type="predicted"/>
<protein>
    <recommendedName>
        <fullName evidence="4">AbrB/MazE/SpoVT family DNA-binding domain-containing protein</fullName>
    </recommendedName>
</protein>
<dbReference type="EMBL" id="CP040333">
    <property type="protein sequence ID" value="QCS45118.1"/>
    <property type="molecule type" value="Genomic_DNA"/>
</dbReference>
<accession>A0A4P8WNB9</accession>
<dbReference type="Gene3D" id="2.10.260.10">
    <property type="match status" value="1"/>
</dbReference>
<dbReference type="AlphaFoldDB" id="A0A4P8WNB9"/>
<sequence length="66" mass="7509">MALDIDPNESTVKAQRAIRSSGNSNILSIPPQMMQLMDWEEDDQLEMVGNWEEGEVTLRKAESDEE</sequence>
<dbReference type="OrthoDB" id="382844at2157"/>
<evidence type="ECO:0000313" key="2">
    <source>
        <dbReference type="EMBL" id="QCS45118.1"/>
    </source>
</evidence>
<name>A0A4P8WNB9_9EURY</name>
<dbReference type="KEGG" id="nvr:FEJ81_22880"/>
<evidence type="ECO:0000256" key="1">
    <source>
        <dbReference type="SAM" id="MobiDB-lite"/>
    </source>
</evidence>
<organism evidence="2 3">
    <name type="scientific">Natrinema versiforme</name>
    <dbReference type="NCBI Taxonomy" id="88724"/>
    <lineage>
        <taxon>Archaea</taxon>
        <taxon>Methanobacteriati</taxon>
        <taxon>Methanobacteriota</taxon>
        <taxon>Stenosarchaea group</taxon>
        <taxon>Halobacteria</taxon>
        <taxon>Halobacteriales</taxon>
        <taxon>Natrialbaceae</taxon>
        <taxon>Natrinema</taxon>
    </lineage>
</organism>
<dbReference type="InterPro" id="IPR037914">
    <property type="entry name" value="SpoVT-AbrB_sf"/>
</dbReference>
<keyword evidence="2" id="KW-0614">Plasmid</keyword>
<evidence type="ECO:0008006" key="4">
    <source>
        <dbReference type="Google" id="ProtNLM"/>
    </source>
</evidence>
<feature type="compositionally biased region" description="Polar residues" evidence="1">
    <location>
        <begin position="8"/>
        <end position="26"/>
    </location>
</feature>
<dbReference type="SMR" id="A0A4P8WNB9"/>
<dbReference type="RefSeq" id="WP_138247506.1">
    <property type="nucleotide sequence ID" value="NZ_CP040333.1"/>
</dbReference>
<dbReference type="SUPFAM" id="SSF89447">
    <property type="entry name" value="AbrB/MazE/MraZ-like"/>
    <property type="match status" value="1"/>
</dbReference>
<dbReference type="GeneID" id="40268182"/>